<gene>
    <name evidence="1" type="ORF">HPB49_001149</name>
</gene>
<protein>
    <submittedName>
        <fullName evidence="1">Uncharacterized protein</fullName>
    </submittedName>
</protein>
<dbReference type="Proteomes" id="UP000821865">
    <property type="component" value="Chromosome 3"/>
</dbReference>
<organism evidence="1 2">
    <name type="scientific">Dermacentor silvarum</name>
    <name type="common">Tick</name>
    <dbReference type="NCBI Taxonomy" id="543639"/>
    <lineage>
        <taxon>Eukaryota</taxon>
        <taxon>Metazoa</taxon>
        <taxon>Ecdysozoa</taxon>
        <taxon>Arthropoda</taxon>
        <taxon>Chelicerata</taxon>
        <taxon>Arachnida</taxon>
        <taxon>Acari</taxon>
        <taxon>Parasitiformes</taxon>
        <taxon>Ixodida</taxon>
        <taxon>Ixodoidea</taxon>
        <taxon>Ixodidae</taxon>
        <taxon>Rhipicephalinae</taxon>
        <taxon>Dermacentor</taxon>
    </lineage>
</organism>
<keyword evidence="2" id="KW-1185">Reference proteome</keyword>
<sequence length="193" mass="22012">MRARNINVVPDHSRAYDVIPSHAHLHVRPSREHAAHGSFSSPLRGHYDDDDSKSPNPVHVTTLPDLSASLPTFNASGTPTFEHWIEELERIQRLARWEDRTLLTIAQGKWKQKVTALTQKAGESLQQYTFAKLKIMSRCPVSITGKERIEYLVQHIRDHQVATSIDVERPRTIDDFLSIVSEVDRALDHARLI</sequence>
<accession>A0ACB8D202</accession>
<evidence type="ECO:0000313" key="2">
    <source>
        <dbReference type="Proteomes" id="UP000821865"/>
    </source>
</evidence>
<comment type="caution">
    <text evidence="1">The sequence shown here is derived from an EMBL/GenBank/DDBJ whole genome shotgun (WGS) entry which is preliminary data.</text>
</comment>
<evidence type="ECO:0000313" key="1">
    <source>
        <dbReference type="EMBL" id="KAH7958386.1"/>
    </source>
</evidence>
<name>A0ACB8D202_DERSI</name>
<reference evidence="1" key="1">
    <citation type="submission" date="2020-05" db="EMBL/GenBank/DDBJ databases">
        <title>Large-scale comparative analyses of tick genomes elucidate their genetic diversity and vector capacities.</title>
        <authorList>
            <person name="Jia N."/>
            <person name="Wang J."/>
            <person name="Shi W."/>
            <person name="Du L."/>
            <person name="Sun Y."/>
            <person name="Zhan W."/>
            <person name="Jiang J."/>
            <person name="Wang Q."/>
            <person name="Zhang B."/>
            <person name="Ji P."/>
            <person name="Sakyi L.B."/>
            <person name="Cui X."/>
            <person name="Yuan T."/>
            <person name="Jiang B."/>
            <person name="Yang W."/>
            <person name="Lam T.T.-Y."/>
            <person name="Chang Q."/>
            <person name="Ding S."/>
            <person name="Wang X."/>
            <person name="Zhu J."/>
            <person name="Ruan X."/>
            <person name="Zhao L."/>
            <person name="Wei J."/>
            <person name="Que T."/>
            <person name="Du C."/>
            <person name="Cheng J."/>
            <person name="Dai P."/>
            <person name="Han X."/>
            <person name="Huang E."/>
            <person name="Gao Y."/>
            <person name="Liu J."/>
            <person name="Shao H."/>
            <person name="Ye R."/>
            <person name="Li L."/>
            <person name="Wei W."/>
            <person name="Wang X."/>
            <person name="Wang C."/>
            <person name="Yang T."/>
            <person name="Huo Q."/>
            <person name="Li W."/>
            <person name="Guo W."/>
            <person name="Chen H."/>
            <person name="Zhou L."/>
            <person name="Ni X."/>
            <person name="Tian J."/>
            <person name="Zhou Y."/>
            <person name="Sheng Y."/>
            <person name="Liu T."/>
            <person name="Pan Y."/>
            <person name="Xia L."/>
            <person name="Li J."/>
            <person name="Zhao F."/>
            <person name="Cao W."/>
        </authorList>
    </citation>
    <scope>NUCLEOTIDE SEQUENCE</scope>
    <source>
        <strain evidence="1">Dsil-2018</strain>
    </source>
</reference>
<dbReference type="EMBL" id="CM023472">
    <property type="protein sequence ID" value="KAH7958386.1"/>
    <property type="molecule type" value="Genomic_DNA"/>
</dbReference>
<proteinExistence type="predicted"/>